<dbReference type="InterPro" id="IPR051944">
    <property type="entry name" value="BEACH_domain_protein"/>
</dbReference>
<evidence type="ECO:0000313" key="3">
    <source>
        <dbReference type="EMBL" id="VDP91624.1"/>
    </source>
</evidence>
<dbReference type="Proteomes" id="UP000272942">
    <property type="component" value="Unassembled WGS sequence"/>
</dbReference>
<evidence type="ECO:0000313" key="4">
    <source>
        <dbReference type="Proteomes" id="UP000272942"/>
    </source>
</evidence>
<protein>
    <submittedName>
        <fullName evidence="3">Uncharacterized protein</fullName>
    </submittedName>
</protein>
<evidence type="ECO:0000256" key="1">
    <source>
        <dbReference type="ARBA" id="ARBA00022574"/>
    </source>
</evidence>
<reference evidence="3 4" key="1">
    <citation type="submission" date="2018-11" db="EMBL/GenBank/DDBJ databases">
        <authorList>
            <consortium name="Pathogen Informatics"/>
        </authorList>
    </citation>
    <scope>NUCLEOTIDE SEQUENCE [LARGE SCALE GENOMIC DNA]</scope>
    <source>
        <strain evidence="3 4">Egypt</strain>
    </source>
</reference>
<feature type="region of interest" description="Disordered" evidence="2">
    <location>
        <begin position="184"/>
        <end position="213"/>
    </location>
</feature>
<proteinExistence type="predicted"/>
<organism evidence="3 4">
    <name type="scientific">Echinostoma caproni</name>
    <dbReference type="NCBI Taxonomy" id="27848"/>
    <lineage>
        <taxon>Eukaryota</taxon>
        <taxon>Metazoa</taxon>
        <taxon>Spiralia</taxon>
        <taxon>Lophotrochozoa</taxon>
        <taxon>Platyhelminthes</taxon>
        <taxon>Trematoda</taxon>
        <taxon>Digenea</taxon>
        <taxon>Plagiorchiida</taxon>
        <taxon>Echinostomata</taxon>
        <taxon>Echinostomatoidea</taxon>
        <taxon>Echinostomatidae</taxon>
        <taxon>Echinostoma</taxon>
    </lineage>
</organism>
<accession>A0A3P8ICB7</accession>
<dbReference type="EMBL" id="UZAN01057351">
    <property type="protein sequence ID" value="VDP91624.1"/>
    <property type="molecule type" value="Genomic_DNA"/>
</dbReference>
<evidence type="ECO:0000256" key="2">
    <source>
        <dbReference type="SAM" id="MobiDB-lite"/>
    </source>
</evidence>
<dbReference type="AlphaFoldDB" id="A0A3P8ICB7"/>
<dbReference type="PANTHER" id="PTHR46108">
    <property type="entry name" value="BLUE CHEESE"/>
    <property type="match status" value="1"/>
</dbReference>
<feature type="compositionally biased region" description="Polar residues" evidence="2">
    <location>
        <begin position="194"/>
        <end position="213"/>
    </location>
</feature>
<sequence>MCCRPSALVKPISEAGKDPLAEVAAAVESARARHGGPIPLSQIKCLITTSTPSSAQIARPLYGQIGTGNGTASSSDPDCRKPTDTHQPTDYTMSFAVVPPFVEFDMSPEGFGCLFLPSIAPQGPSSVSNISGATVASDLTSSAGGIGTRERFFPPPHGLTFSTWLCVLRFDRFRPYSVVLPTDSAPIDRPRRGSSPTTPQSNSTATQNQMASPNQPQAVHLLTIVRGIQSVNDQLICLRIFIHPRTRMLVVSTQERLAQPGTLRDLHWGFSACLNLLHGMQKNGIQRLHFGHRTPFD</sequence>
<name>A0A3P8ICB7_9TREM</name>
<gene>
    <name evidence="3" type="ORF">ECPE_LOCUS14352</name>
</gene>
<feature type="region of interest" description="Disordered" evidence="2">
    <location>
        <begin position="62"/>
        <end position="89"/>
    </location>
</feature>
<keyword evidence="4" id="KW-1185">Reference proteome</keyword>
<dbReference type="PANTHER" id="PTHR46108:SF4">
    <property type="entry name" value="BLUE CHEESE"/>
    <property type="match status" value="1"/>
</dbReference>
<keyword evidence="1" id="KW-0853">WD repeat</keyword>
<dbReference type="OrthoDB" id="10018316at2759"/>